<feature type="region of interest" description="Disordered" evidence="7">
    <location>
        <begin position="145"/>
        <end position="181"/>
    </location>
</feature>
<evidence type="ECO:0000256" key="2">
    <source>
        <dbReference type="ARBA" id="ARBA00009950"/>
    </source>
</evidence>
<evidence type="ECO:0000313" key="9">
    <source>
        <dbReference type="EMBL" id="CUF35301.1"/>
    </source>
</evidence>
<feature type="transmembrane region" description="Helical" evidence="8">
    <location>
        <begin position="44"/>
        <end position="66"/>
    </location>
</feature>
<dbReference type="Pfam" id="PF05620">
    <property type="entry name" value="TMEM208_SND2"/>
    <property type="match status" value="1"/>
</dbReference>
<evidence type="ECO:0000256" key="7">
    <source>
        <dbReference type="SAM" id="MobiDB-lite"/>
    </source>
</evidence>
<evidence type="ECO:0000313" key="10">
    <source>
        <dbReference type="Proteomes" id="UP000051952"/>
    </source>
</evidence>
<protein>
    <submittedName>
        <fullName evidence="9">Transmembrane protein, putative</fullName>
    </submittedName>
</protein>
<keyword evidence="4" id="KW-0256">Endoplasmic reticulum</keyword>
<feature type="transmembrane region" description="Helical" evidence="8">
    <location>
        <begin position="20"/>
        <end position="38"/>
    </location>
</feature>
<evidence type="ECO:0000256" key="1">
    <source>
        <dbReference type="ARBA" id="ARBA00004477"/>
    </source>
</evidence>
<proteinExistence type="inferred from homology"/>
<feature type="transmembrane region" description="Helical" evidence="8">
    <location>
        <begin position="101"/>
        <end position="125"/>
    </location>
</feature>
<reference evidence="10" key="1">
    <citation type="submission" date="2015-09" db="EMBL/GenBank/DDBJ databases">
        <authorList>
            <consortium name="Pathogen Informatics"/>
        </authorList>
    </citation>
    <scope>NUCLEOTIDE SEQUENCE [LARGE SCALE GENOMIC DNA]</scope>
    <source>
        <strain evidence="10">Lake Konstanz</strain>
    </source>
</reference>
<dbReference type="OrthoDB" id="276296at2759"/>
<evidence type="ECO:0000256" key="5">
    <source>
        <dbReference type="ARBA" id="ARBA00022989"/>
    </source>
</evidence>
<accession>A0A0S4ILZ6</accession>
<keyword evidence="5 8" id="KW-1133">Transmembrane helix</keyword>
<gene>
    <name evidence="9" type="ORF">BSAL_61705</name>
</gene>
<dbReference type="PANTHER" id="PTHR13505:SF7">
    <property type="entry name" value="TRANSMEMBRANE PROTEIN 208"/>
    <property type="match status" value="1"/>
</dbReference>
<dbReference type="GO" id="GO:0005789">
    <property type="term" value="C:endoplasmic reticulum membrane"/>
    <property type="evidence" value="ECO:0007669"/>
    <property type="project" value="UniProtKB-SubCell"/>
</dbReference>
<evidence type="ECO:0000256" key="8">
    <source>
        <dbReference type="SAM" id="Phobius"/>
    </source>
</evidence>
<dbReference type="EMBL" id="CYKH01000305">
    <property type="protein sequence ID" value="CUF35301.1"/>
    <property type="molecule type" value="Genomic_DNA"/>
</dbReference>
<keyword evidence="3 8" id="KW-0812">Transmembrane</keyword>
<feature type="compositionally biased region" description="Basic and acidic residues" evidence="7">
    <location>
        <begin position="158"/>
        <end position="181"/>
    </location>
</feature>
<evidence type="ECO:0000256" key="6">
    <source>
        <dbReference type="ARBA" id="ARBA00023136"/>
    </source>
</evidence>
<dbReference type="InterPro" id="IPR008506">
    <property type="entry name" value="SND2/TMEM208"/>
</dbReference>
<keyword evidence="6 8" id="KW-0472">Membrane</keyword>
<comment type="similarity">
    <text evidence="2">Belongs to the TMEM208 family.</text>
</comment>
<dbReference type="PANTHER" id="PTHR13505">
    <property type="entry name" value="TRANSMEMBRANE PROTEIN 208"/>
    <property type="match status" value="1"/>
</dbReference>
<keyword evidence="10" id="KW-1185">Reference proteome</keyword>
<sequence length="181" mass="20719">MAKETAKKNARTNATRLQWFRTVTTAINGVYLLNLVLWSDGPMFSIWSIFWILFWGAQEYIALLVLTSHGAAQLDASGDVVDCIDLSDPQQLGIYSYAQDLMWVCWAVQLLTCISNWFFVLYLPVPLMALSKALPLIQGMFARSRGPQHPQGMEQPEEDLRSRLQRRRDQIRQRKGKAAKE</sequence>
<name>A0A0S4ILZ6_BODSA</name>
<evidence type="ECO:0000256" key="3">
    <source>
        <dbReference type="ARBA" id="ARBA00022692"/>
    </source>
</evidence>
<dbReference type="AlphaFoldDB" id="A0A0S4ILZ6"/>
<dbReference type="GO" id="GO:0006624">
    <property type="term" value="P:vacuolar protein processing"/>
    <property type="evidence" value="ECO:0007669"/>
    <property type="project" value="TreeGrafter"/>
</dbReference>
<dbReference type="VEuPathDB" id="TriTrypDB:BSAL_61705"/>
<dbReference type="OMA" id="LFHWAFF"/>
<organism evidence="9 10">
    <name type="scientific">Bodo saltans</name>
    <name type="common">Flagellated protozoan</name>
    <dbReference type="NCBI Taxonomy" id="75058"/>
    <lineage>
        <taxon>Eukaryota</taxon>
        <taxon>Discoba</taxon>
        <taxon>Euglenozoa</taxon>
        <taxon>Kinetoplastea</taxon>
        <taxon>Metakinetoplastina</taxon>
        <taxon>Eubodonida</taxon>
        <taxon>Bodonidae</taxon>
        <taxon>Bodo</taxon>
    </lineage>
</organism>
<evidence type="ECO:0000256" key="4">
    <source>
        <dbReference type="ARBA" id="ARBA00022824"/>
    </source>
</evidence>
<comment type="subcellular location">
    <subcellularLocation>
        <location evidence="1">Endoplasmic reticulum membrane</location>
        <topology evidence="1">Multi-pass membrane protein</topology>
    </subcellularLocation>
</comment>
<dbReference type="Proteomes" id="UP000051952">
    <property type="component" value="Unassembled WGS sequence"/>
</dbReference>
<dbReference type="GO" id="GO:0005773">
    <property type="term" value="C:vacuole"/>
    <property type="evidence" value="ECO:0007669"/>
    <property type="project" value="GOC"/>
</dbReference>